<dbReference type="EMBL" id="AAXW01000002">
    <property type="protein sequence ID" value="EAZ94076.1"/>
    <property type="molecule type" value="Genomic_DNA"/>
</dbReference>
<reference evidence="1 2" key="1">
    <citation type="submission" date="2007-03" db="EMBL/GenBank/DDBJ databases">
        <authorList>
            <person name="Stal L."/>
            <person name="Ferriera S."/>
            <person name="Johnson J."/>
            <person name="Kravitz S."/>
            <person name="Beeson K."/>
            <person name="Sutton G."/>
            <person name="Rogers Y.-H."/>
            <person name="Friedman R."/>
            <person name="Frazier M."/>
            <person name="Venter J.C."/>
        </authorList>
    </citation>
    <scope>NUCLEOTIDE SEQUENCE [LARGE SCALE GENOMIC DNA]</scope>
    <source>
        <strain evidence="1 2">CCY0110</strain>
    </source>
</reference>
<organism evidence="1 2">
    <name type="scientific">Crocosphaera chwakensis CCY0110</name>
    <dbReference type="NCBI Taxonomy" id="391612"/>
    <lineage>
        <taxon>Bacteria</taxon>
        <taxon>Bacillati</taxon>
        <taxon>Cyanobacteriota</taxon>
        <taxon>Cyanophyceae</taxon>
        <taxon>Oscillatoriophycideae</taxon>
        <taxon>Chroococcales</taxon>
        <taxon>Aphanothecaceae</taxon>
        <taxon>Crocosphaera</taxon>
        <taxon>Crocosphaera chwakensis</taxon>
    </lineage>
</organism>
<name>A3IJU4_9CHRO</name>
<dbReference type="AlphaFoldDB" id="A3IJU4"/>
<evidence type="ECO:0000313" key="2">
    <source>
        <dbReference type="Proteomes" id="UP000003781"/>
    </source>
</evidence>
<accession>A3IJU4</accession>
<evidence type="ECO:0000313" key="1">
    <source>
        <dbReference type="EMBL" id="EAZ94076.1"/>
    </source>
</evidence>
<comment type="caution">
    <text evidence="1">The sequence shown here is derived from an EMBL/GenBank/DDBJ whole genome shotgun (WGS) entry which is preliminary data.</text>
</comment>
<gene>
    <name evidence="1" type="ORF">CY0110_19812</name>
</gene>
<protein>
    <submittedName>
        <fullName evidence="1">Uncharacterized protein</fullName>
    </submittedName>
</protein>
<proteinExistence type="predicted"/>
<dbReference type="Proteomes" id="UP000003781">
    <property type="component" value="Unassembled WGS sequence"/>
</dbReference>
<sequence>MNETCWRTLNDSKPLQSTIVDTDRLEIQISLF</sequence>
<keyword evidence="2" id="KW-1185">Reference proteome</keyword>